<comment type="caution">
    <text evidence="1">The sequence shown here is derived from an EMBL/GenBank/DDBJ whole genome shotgun (WGS) entry which is preliminary data.</text>
</comment>
<proteinExistence type="predicted"/>
<dbReference type="EMBL" id="VDER01000106">
    <property type="protein sequence ID" value="TPD48918.1"/>
    <property type="molecule type" value="Genomic_DNA"/>
</dbReference>
<name>A0ACD3TMZ6_9MYCO</name>
<dbReference type="Proteomes" id="UP000315366">
    <property type="component" value="Unassembled WGS sequence"/>
</dbReference>
<keyword evidence="2" id="KW-1185">Reference proteome</keyword>
<sequence length="163" mass="16029">MNYSVLPPEINSLRMFTGAGSAPMLAASVAWDRLAAELAVAASSFGSVTSGLAGQSWQGAAAAAMAAAAAPYAGWLAAAAARAAGASAQAKAVASAFEAARAATVHPMLVAANRNAFVQLVLSNLFGQNAPAIAAAEAMYEQMWAADVAAMVGYHGGASAAAA</sequence>
<reference evidence="1" key="1">
    <citation type="submission" date="2019-05" db="EMBL/GenBank/DDBJ databases">
        <title>Whole genome sequence of Mycobacterium orygis isolated from a cattle in Chennai, India.</title>
        <authorList>
            <person name="Refaya A.K."/>
            <person name="Kumar N."/>
            <person name="Veerasamy M."/>
            <person name="Raj D."/>
            <person name="Balaji S."/>
            <person name="Peacock S.J."/>
            <person name="Palaniyandi K."/>
        </authorList>
    </citation>
    <scope>NUCLEOTIDE SEQUENCE</scope>
    <source>
        <strain evidence="1">NIRTAH144</strain>
    </source>
</reference>
<accession>A0ACD3TMZ6</accession>
<gene>
    <name evidence="1" type="ORF">FHI80_21340</name>
</gene>
<organism evidence="1 2">
    <name type="scientific">Mycobacterium orygis</name>
    <dbReference type="NCBI Taxonomy" id="1305738"/>
    <lineage>
        <taxon>Bacteria</taxon>
        <taxon>Bacillati</taxon>
        <taxon>Actinomycetota</taxon>
        <taxon>Actinomycetes</taxon>
        <taxon>Mycobacteriales</taxon>
        <taxon>Mycobacteriaceae</taxon>
        <taxon>Mycobacterium</taxon>
        <taxon>Mycobacterium tuberculosis complex</taxon>
    </lineage>
</organism>
<feature type="non-terminal residue" evidence="1">
    <location>
        <position position="163"/>
    </location>
</feature>
<evidence type="ECO:0000313" key="2">
    <source>
        <dbReference type="Proteomes" id="UP000315366"/>
    </source>
</evidence>
<protein>
    <submittedName>
        <fullName evidence="1">PPE family protein</fullName>
    </submittedName>
</protein>
<evidence type="ECO:0000313" key="1">
    <source>
        <dbReference type="EMBL" id="TPD48918.1"/>
    </source>
</evidence>